<dbReference type="Proteomes" id="UP000319499">
    <property type="component" value="Unassembled WGS sequence"/>
</dbReference>
<comment type="caution">
    <text evidence="1">The sequence shown here is derived from an EMBL/GenBank/DDBJ whole genome shotgun (WGS) entry which is preliminary data.</text>
</comment>
<dbReference type="RefSeq" id="WP_146291901.1">
    <property type="nucleotide sequence ID" value="NZ_SELH01000015.1"/>
</dbReference>
<reference evidence="1 2" key="1">
    <citation type="submission" date="2019-02" db="EMBL/GenBank/DDBJ databases">
        <title>Apibacter muscae sp. nov.: a novel member of the house fly microbiota.</title>
        <authorList>
            <person name="Park R."/>
        </authorList>
    </citation>
    <scope>NUCLEOTIDE SEQUENCE [LARGE SCALE GENOMIC DNA]</scope>
    <source>
        <strain evidence="1 2">AL1</strain>
    </source>
</reference>
<dbReference type="PROSITE" id="PS51257">
    <property type="entry name" value="PROKAR_LIPOPROTEIN"/>
    <property type="match status" value="1"/>
</dbReference>
<protein>
    <recommendedName>
        <fullName evidence="3">Lipoprotein</fullName>
    </recommendedName>
</protein>
<sequence length="218" mass="25186">MKIFPFILISIIIISCTRNNNFNFLSKDIIHNNSLVSNSKVLNLKNISSDCPLDSLEMLTSEYGNFKFYSENTLRGEGVIALSINSEIEILNLDKSYFGSISLNKEMESYNINLPKVTIAREIIPDSEYQIFNFDSEQPNKNKDFLIIYLNKEPKLIQKNKAQYNFSSWDEYIKKSFIKLTPQVGNRAPEEEYLYKAIKIKEDSMLIKSVPKSACDYV</sequence>
<gene>
    <name evidence="1" type="ORF">ETU09_03340</name>
</gene>
<accession>A0A563DGK2</accession>
<dbReference type="AlphaFoldDB" id="A0A563DGK2"/>
<evidence type="ECO:0008006" key="3">
    <source>
        <dbReference type="Google" id="ProtNLM"/>
    </source>
</evidence>
<name>A0A563DGK2_9FLAO</name>
<dbReference type="OrthoDB" id="1240157at2"/>
<proteinExistence type="predicted"/>
<dbReference type="EMBL" id="SELH01000015">
    <property type="protein sequence ID" value="TWP29267.1"/>
    <property type="molecule type" value="Genomic_DNA"/>
</dbReference>
<evidence type="ECO:0000313" key="1">
    <source>
        <dbReference type="EMBL" id="TWP29267.1"/>
    </source>
</evidence>
<keyword evidence="2" id="KW-1185">Reference proteome</keyword>
<organism evidence="1 2">
    <name type="scientific">Apibacter muscae</name>
    <dbReference type="NCBI Taxonomy" id="2509004"/>
    <lineage>
        <taxon>Bacteria</taxon>
        <taxon>Pseudomonadati</taxon>
        <taxon>Bacteroidota</taxon>
        <taxon>Flavobacteriia</taxon>
        <taxon>Flavobacteriales</taxon>
        <taxon>Weeksellaceae</taxon>
        <taxon>Apibacter</taxon>
    </lineage>
</organism>
<evidence type="ECO:0000313" key="2">
    <source>
        <dbReference type="Proteomes" id="UP000319499"/>
    </source>
</evidence>